<evidence type="ECO:0008006" key="4">
    <source>
        <dbReference type="Google" id="ProtNLM"/>
    </source>
</evidence>
<dbReference type="RefSeq" id="WP_341405622.1">
    <property type="nucleotide sequence ID" value="NZ_JBBUKT010000005.1"/>
</dbReference>
<sequence>MAFSSLRIITFAALASSLSLAFATPSAPNPKIPPQAGVSIEVQRRTTPATAKLTNDTTRELTFLLYNTDKFSLKPGASKSVPLPKTDKIDKVAKIDLRIFEPLTGGEPVQKKGKFRQIFSGKLAADDTDHLIPLTFDKPDPKPQAQP</sequence>
<evidence type="ECO:0000313" key="3">
    <source>
        <dbReference type="Proteomes" id="UP001371305"/>
    </source>
</evidence>
<gene>
    <name evidence="2" type="ORF">WKV53_15220</name>
</gene>
<feature type="signal peptide" evidence="1">
    <location>
        <begin position="1"/>
        <end position="23"/>
    </location>
</feature>
<protein>
    <recommendedName>
        <fullName evidence="4">Pili assembly chaperone N-terminal domain-containing protein</fullName>
    </recommendedName>
</protein>
<dbReference type="EMBL" id="JBBUKT010000005">
    <property type="protein sequence ID" value="MEK7951865.1"/>
    <property type="molecule type" value="Genomic_DNA"/>
</dbReference>
<evidence type="ECO:0000256" key="1">
    <source>
        <dbReference type="SAM" id="SignalP"/>
    </source>
</evidence>
<keyword evidence="1" id="KW-0732">Signal</keyword>
<proteinExistence type="predicted"/>
<organism evidence="2 3">
    <name type="scientific">Luteolibacter soli</name>
    <dbReference type="NCBI Taxonomy" id="3135280"/>
    <lineage>
        <taxon>Bacteria</taxon>
        <taxon>Pseudomonadati</taxon>
        <taxon>Verrucomicrobiota</taxon>
        <taxon>Verrucomicrobiia</taxon>
        <taxon>Verrucomicrobiales</taxon>
        <taxon>Verrucomicrobiaceae</taxon>
        <taxon>Luteolibacter</taxon>
    </lineage>
</organism>
<dbReference type="Proteomes" id="UP001371305">
    <property type="component" value="Unassembled WGS sequence"/>
</dbReference>
<reference evidence="2 3" key="1">
    <citation type="submission" date="2024-04" db="EMBL/GenBank/DDBJ databases">
        <title>Luteolibacter sp. isolated from soil.</title>
        <authorList>
            <person name="An J."/>
        </authorList>
    </citation>
    <scope>NUCLEOTIDE SEQUENCE [LARGE SCALE GENOMIC DNA]</scope>
    <source>
        <strain evidence="2 3">Y139</strain>
    </source>
</reference>
<name>A0ABU9AVU1_9BACT</name>
<feature type="chain" id="PRO_5046709703" description="Pili assembly chaperone N-terminal domain-containing protein" evidence="1">
    <location>
        <begin position="24"/>
        <end position="147"/>
    </location>
</feature>
<accession>A0ABU9AVU1</accession>
<comment type="caution">
    <text evidence="2">The sequence shown here is derived from an EMBL/GenBank/DDBJ whole genome shotgun (WGS) entry which is preliminary data.</text>
</comment>
<evidence type="ECO:0000313" key="2">
    <source>
        <dbReference type="EMBL" id="MEK7951865.1"/>
    </source>
</evidence>
<keyword evidence="3" id="KW-1185">Reference proteome</keyword>